<dbReference type="GO" id="GO:0005643">
    <property type="term" value="C:nuclear pore"/>
    <property type="evidence" value="ECO:0007669"/>
    <property type="project" value="UniProtKB-ARBA"/>
</dbReference>
<name>A0A8S1F1W8_9PELO</name>
<sequence length="486" mass="50892">MSLFGTTPATSQAKPLFGTTSTPSSGTLFGNTTTPSTGLFGSTATSSAAPSLFGSTTTTTTSQAGTLFGTTSKPATTTTSATGSLFGTTTTTSTIGGGSLFGSSTTTATSTTSTGTAFGSTPTTQANTSLGLGGVQQQQKTLGGAATTTATTTSTTGEKEAAKDGELQGANEIRQMIPALEERLKKNRDIMEEVENMPVDNSISIDELIDKARSWINEVRRNVRDANDMSNYVAELVSEDKYFLDTAKRLQDASNTSNQTTLCNLIKRHLYELTDKYDVEMGNMQQRVEAIRTKFERLLSGEPALSMEELDELFKRCDSSYANAQARIHETGREIEALKNQLIEQGYTHLRKTYQQHLPKAAVASNEGAEFFPSHSSLAMIGSSLRAPATATAPTVGGIGLGTGTGLFGSSTGGTSLFGSTNTTKPAFTGGSLFGNLTNPSTTTSTTAATTTTSSSLFSSFNTKPATTIASTVTNNSSGLLFSMKK</sequence>
<accession>A0A8S1F1W8</accession>
<dbReference type="EMBL" id="CADEPM010000006">
    <property type="protein sequence ID" value="CAB3407689.1"/>
    <property type="molecule type" value="Genomic_DNA"/>
</dbReference>
<feature type="region of interest" description="Disordered" evidence="1">
    <location>
        <begin position="55"/>
        <end position="164"/>
    </location>
</feature>
<dbReference type="PANTHER" id="PTHR13410">
    <property type="entry name" value="PROTEIN PBDC1"/>
    <property type="match status" value="1"/>
</dbReference>
<proteinExistence type="predicted"/>
<evidence type="ECO:0000256" key="1">
    <source>
        <dbReference type="SAM" id="MobiDB-lite"/>
    </source>
</evidence>
<reference evidence="2 3" key="1">
    <citation type="submission" date="2020-04" db="EMBL/GenBank/DDBJ databases">
        <authorList>
            <person name="Laetsch R D."/>
            <person name="Stevens L."/>
            <person name="Kumar S."/>
            <person name="Blaxter L. M."/>
        </authorList>
    </citation>
    <scope>NUCLEOTIDE SEQUENCE [LARGE SCALE GENOMIC DNA]</scope>
</reference>
<feature type="region of interest" description="Disordered" evidence="1">
    <location>
        <begin position="1"/>
        <end position="33"/>
    </location>
</feature>
<gene>
    <name evidence="2" type="ORF">CBOVIS_LOCUS9576</name>
</gene>
<dbReference type="PANTHER" id="PTHR13410:SF9">
    <property type="entry name" value="PROTEIN PBDC1"/>
    <property type="match status" value="1"/>
</dbReference>
<dbReference type="AlphaFoldDB" id="A0A8S1F1W8"/>
<dbReference type="Proteomes" id="UP000494206">
    <property type="component" value="Unassembled WGS sequence"/>
</dbReference>
<feature type="compositionally biased region" description="Low complexity" evidence="1">
    <location>
        <begin position="101"/>
        <end position="124"/>
    </location>
</feature>
<dbReference type="InterPro" id="IPR008476">
    <property type="entry name" value="PBDC1_metazoa/fungi"/>
</dbReference>
<keyword evidence="3" id="KW-1185">Reference proteome</keyword>
<dbReference type="Pfam" id="PF13634">
    <property type="entry name" value="Nucleoporin_FG"/>
    <property type="match status" value="2"/>
</dbReference>
<feature type="compositionally biased region" description="Low complexity" evidence="1">
    <location>
        <begin position="141"/>
        <end position="156"/>
    </location>
</feature>
<evidence type="ECO:0000313" key="3">
    <source>
        <dbReference type="Proteomes" id="UP000494206"/>
    </source>
</evidence>
<dbReference type="OrthoDB" id="5873702at2759"/>
<comment type="caution">
    <text evidence="2">The sequence shown here is derived from an EMBL/GenBank/DDBJ whole genome shotgun (WGS) entry which is preliminary data.</text>
</comment>
<dbReference type="InterPro" id="IPR025574">
    <property type="entry name" value="Nucleoporin_FG_rpt"/>
</dbReference>
<feature type="compositionally biased region" description="Polar residues" evidence="1">
    <location>
        <begin position="125"/>
        <end position="140"/>
    </location>
</feature>
<dbReference type="GO" id="GO:0005737">
    <property type="term" value="C:cytoplasm"/>
    <property type="evidence" value="ECO:0007669"/>
    <property type="project" value="TreeGrafter"/>
</dbReference>
<organism evidence="2 3">
    <name type="scientific">Caenorhabditis bovis</name>
    <dbReference type="NCBI Taxonomy" id="2654633"/>
    <lineage>
        <taxon>Eukaryota</taxon>
        <taxon>Metazoa</taxon>
        <taxon>Ecdysozoa</taxon>
        <taxon>Nematoda</taxon>
        <taxon>Chromadorea</taxon>
        <taxon>Rhabditida</taxon>
        <taxon>Rhabditina</taxon>
        <taxon>Rhabditomorpha</taxon>
        <taxon>Rhabditoidea</taxon>
        <taxon>Rhabditidae</taxon>
        <taxon>Peloderinae</taxon>
        <taxon>Caenorhabditis</taxon>
    </lineage>
</organism>
<evidence type="ECO:0000313" key="2">
    <source>
        <dbReference type="EMBL" id="CAB3407689.1"/>
    </source>
</evidence>
<protein>
    <submittedName>
        <fullName evidence="2">Uncharacterized protein</fullName>
    </submittedName>
</protein>
<feature type="compositionally biased region" description="Low complexity" evidence="1">
    <location>
        <begin position="55"/>
        <end position="94"/>
    </location>
</feature>